<dbReference type="PROSITE" id="PS51257">
    <property type="entry name" value="PROKAR_LIPOPROTEIN"/>
    <property type="match status" value="1"/>
</dbReference>
<reference evidence="3" key="1">
    <citation type="submission" date="2021-01" db="EMBL/GenBank/DDBJ databases">
        <title>Fulvivirga kasyanovii gen. nov., sp nov., a novel member of the phylum Bacteroidetes isolated from seawater in a mussel farm.</title>
        <authorList>
            <person name="Zhao L.-H."/>
            <person name="Wang Z.-J."/>
        </authorList>
    </citation>
    <scope>NUCLEOTIDE SEQUENCE</scope>
    <source>
        <strain evidence="3">2943</strain>
    </source>
</reference>
<organism evidence="3 4">
    <name type="scientific">Fulvivirga sediminis</name>
    <dbReference type="NCBI Taxonomy" id="2803949"/>
    <lineage>
        <taxon>Bacteria</taxon>
        <taxon>Pseudomonadati</taxon>
        <taxon>Bacteroidota</taxon>
        <taxon>Cytophagia</taxon>
        <taxon>Cytophagales</taxon>
        <taxon>Fulvivirgaceae</taxon>
        <taxon>Fulvivirga</taxon>
    </lineage>
</organism>
<comment type="caution">
    <text evidence="3">The sequence shown here is derived from an EMBL/GenBank/DDBJ whole genome shotgun (WGS) entry which is preliminary data.</text>
</comment>
<protein>
    <recommendedName>
        <fullName evidence="2">DUF6438 domain-containing protein</fullName>
    </recommendedName>
</protein>
<keyword evidence="4" id="KW-1185">Reference proteome</keyword>
<dbReference type="RefSeq" id="WP_202242056.1">
    <property type="nucleotide sequence ID" value="NZ_JAESIY010000001.1"/>
</dbReference>
<feature type="signal peptide" evidence="1">
    <location>
        <begin position="1"/>
        <end position="18"/>
    </location>
</feature>
<evidence type="ECO:0000313" key="4">
    <source>
        <dbReference type="Proteomes" id="UP000659388"/>
    </source>
</evidence>
<dbReference type="Pfam" id="PF20033">
    <property type="entry name" value="DUF6438"/>
    <property type="match status" value="1"/>
</dbReference>
<evidence type="ECO:0000256" key="1">
    <source>
        <dbReference type="SAM" id="SignalP"/>
    </source>
</evidence>
<feature type="domain" description="DUF6438" evidence="2">
    <location>
        <begin position="28"/>
        <end position="138"/>
    </location>
</feature>
<evidence type="ECO:0000313" key="3">
    <source>
        <dbReference type="EMBL" id="MBL3654947.1"/>
    </source>
</evidence>
<gene>
    <name evidence="3" type="ORF">JL102_02295</name>
</gene>
<keyword evidence="1" id="KW-0732">Signal</keyword>
<dbReference type="AlphaFoldDB" id="A0A937F289"/>
<proteinExistence type="predicted"/>
<accession>A0A937F289</accession>
<sequence>MKNILLLLLIAIISCKSAQKTESQEDPVIKMEKTPCFGTCPVYTIEIFADNTAKLHAVQHLPLEGNYIAEMSDSQLNSLVSAFEGGEFFAYEKEYTANISDMPTTYLTFNHNGRVKKVKDYHGAPESLKILEKQVAELVDILEWKEVKK</sequence>
<dbReference type="Proteomes" id="UP000659388">
    <property type="component" value="Unassembled WGS sequence"/>
</dbReference>
<evidence type="ECO:0000259" key="2">
    <source>
        <dbReference type="Pfam" id="PF20033"/>
    </source>
</evidence>
<name>A0A937F289_9BACT</name>
<dbReference type="EMBL" id="JAESIY010000001">
    <property type="protein sequence ID" value="MBL3654947.1"/>
    <property type="molecule type" value="Genomic_DNA"/>
</dbReference>
<feature type="chain" id="PRO_5037920777" description="DUF6438 domain-containing protein" evidence="1">
    <location>
        <begin position="19"/>
        <end position="149"/>
    </location>
</feature>
<dbReference type="InterPro" id="IPR045497">
    <property type="entry name" value="DUF6438"/>
</dbReference>